<evidence type="ECO:0000313" key="1">
    <source>
        <dbReference type="EMBL" id="QHT81942.1"/>
    </source>
</evidence>
<proteinExistence type="predicted"/>
<dbReference type="EMBL" id="MN739993">
    <property type="protein sequence ID" value="QHT81942.1"/>
    <property type="molecule type" value="Genomic_DNA"/>
</dbReference>
<accession>A0A6C0HMS4</accession>
<name>A0A6C0HMS4_9ZZZZ</name>
<protein>
    <submittedName>
        <fullName evidence="1">Uncharacterized protein</fullName>
    </submittedName>
</protein>
<organism evidence="1">
    <name type="scientific">viral metagenome</name>
    <dbReference type="NCBI Taxonomy" id="1070528"/>
    <lineage>
        <taxon>unclassified sequences</taxon>
        <taxon>metagenomes</taxon>
        <taxon>organismal metagenomes</taxon>
    </lineage>
</organism>
<reference evidence="1" key="1">
    <citation type="journal article" date="2020" name="Nature">
        <title>Giant virus diversity and host interactions through global metagenomics.</title>
        <authorList>
            <person name="Schulz F."/>
            <person name="Roux S."/>
            <person name="Paez-Espino D."/>
            <person name="Jungbluth S."/>
            <person name="Walsh D.A."/>
            <person name="Denef V.J."/>
            <person name="McMahon K.D."/>
            <person name="Konstantinidis K.T."/>
            <person name="Eloe-Fadrosh E.A."/>
            <person name="Kyrpides N.C."/>
            <person name="Woyke T."/>
        </authorList>
    </citation>
    <scope>NUCLEOTIDE SEQUENCE</scope>
    <source>
        <strain evidence="1">GVMAG-M-3300023184-160</strain>
    </source>
</reference>
<dbReference type="AlphaFoldDB" id="A0A6C0HMS4"/>
<sequence length="115" mass="13510">MAIIGQQMYHPIFNFDTQEYEDACPIPPRKSGFQYVCKCNHTTFHTMSEFKRHIKNKGHVRYISNYLENMKETEEFVSLIKQQRIEIGLLQQKLALLTKPLAKAETTLSILFELD</sequence>